<sequence>MATSVPLSQATTLHATDEQAVLRICNDVEDGAPVKPEGGKSLKFAPSSKYPGAGTAQNPYLVDWDVLDQENPFNWSKSRKWAITAQLGLSAFAVSFCSSCYSGGLASMSAELDLSTTVAILGVSLYVLGFGLGPLVFAPLGELYGRRIVFVVTSSIFTLFHLGGALGHNSATILSTRLLAGIFGSAPLTNAGGALTDMWIARERGFASSIYGTAPWMGPVFGPIVGGWVAQSRLGWRFSFWIMFIISALNALACIFITPETFSPVLLRRRARKLTKASGGESVYASRFDLNRSVSLPAILKRDMGRPFYFLFTEPIVFLLAIYIAIAYATLYAFFAAYPIVFQHHRGFSEGEGGLMFLGIGIGNLLGLSFVPVQNRLYWRAMDRNDGRTIPEARLYMPMVGGVFLPISLFWFAWTSDPPIHWIVPALAGIPFGFSCAIIMQGLVQYLMDAYSIYCSSAIASTVVTRSVVAAIFPLISPTLYGNLGDSWACSVFAFLATACMPVPFLFYKYGSWIRSKSKWALQDNGAIIHTEPPSRMEIDEKEISASAIGSEKTAA</sequence>
<dbReference type="PROSITE" id="PS50850">
    <property type="entry name" value="MFS"/>
    <property type="match status" value="1"/>
</dbReference>
<feature type="domain" description="Major facilitator superfamily (MFS) profile" evidence="9">
    <location>
        <begin position="83"/>
        <end position="512"/>
    </location>
</feature>
<dbReference type="PANTHER" id="PTHR23502">
    <property type="entry name" value="MAJOR FACILITATOR SUPERFAMILY"/>
    <property type="match status" value="1"/>
</dbReference>
<dbReference type="CDD" id="cd17323">
    <property type="entry name" value="MFS_Tpo1_MDR_like"/>
    <property type="match status" value="1"/>
</dbReference>
<organism evidence="10 11">
    <name type="scientific">Ganoderma sinense ZZ0214-1</name>
    <dbReference type="NCBI Taxonomy" id="1077348"/>
    <lineage>
        <taxon>Eukaryota</taxon>
        <taxon>Fungi</taxon>
        <taxon>Dikarya</taxon>
        <taxon>Basidiomycota</taxon>
        <taxon>Agaricomycotina</taxon>
        <taxon>Agaricomycetes</taxon>
        <taxon>Polyporales</taxon>
        <taxon>Polyporaceae</taxon>
        <taxon>Ganoderma</taxon>
    </lineage>
</organism>
<evidence type="ECO:0000256" key="1">
    <source>
        <dbReference type="ARBA" id="ARBA00004651"/>
    </source>
</evidence>
<dbReference type="Pfam" id="PF07690">
    <property type="entry name" value="MFS_1"/>
    <property type="match status" value="1"/>
</dbReference>
<comment type="caution">
    <text evidence="10">The sequence shown here is derived from an EMBL/GenBank/DDBJ whole genome shotgun (WGS) entry which is preliminary data.</text>
</comment>
<feature type="transmembrane region" description="Helical" evidence="8">
    <location>
        <begin position="488"/>
        <end position="508"/>
    </location>
</feature>
<reference evidence="10 11" key="1">
    <citation type="journal article" date="2015" name="Sci. Rep.">
        <title>Chromosome-level genome map provides insights into diverse defense mechanisms in the medicinal fungus Ganoderma sinense.</title>
        <authorList>
            <person name="Zhu Y."/>
            <person name="Xu J."/>
            <person name="Sun C."/>
            <person name="Zhou S."/>
            <person name="Xu H."/>
            <person name="Nelson D.R."/>
            <person name="Qian J."/>
            <person name="Song J."/>
            <person name="Luo H."/>
            <person name="Xiang L."/>
            <person name="Li Y."/>
            <person name="Xu Z."/>
            <person name="Ji A."/>
            <person name="Wang L."/>
            <person name="Lu S."/>
            <person name="Hayward A."/>
            <person name="Sun W."/>
            <person name="Li X."/>
            <person name="Schwartz D.C."/>
            <person name="Wang Y."/>
            <person name="Chen S."/>
        </authorList>
    </citation>
    <scope>NUCLEOTIDE SEQUENCE [LARGE SCALE GENOMIC DNA]</scope>
    <source>
        <strain evidence="10 11">ZZ0214-1</strain>
    </source>
</reference>
<evidence type="ECO:0000256" key="7">
    <source>
        <dbReference type="ARBA" id="ARBA00038459"/>
    </source>
</evidence>
<feature type="transmembrane region" description="Helical" evidence="8">
    <location>
        <begin position="308"/>
        <end position="335"/>
    </location>
</feature>
<keyword evidence="11" id="KW-1185">Reference proteome</keyword>
<gene>
    <name evidence="10" type="ORF">GSI_13519</name>
</gene>
<dbReference type="SUPFAM" id="SSF103473">
    <property type="entry name" value="MFS general substrate transporter"/>
    <property type="match status" value="1"/>
</dbReference>
<keyword evidence="5 8" id="KW-1133">Transmembrane helix</keyword>
<evidence type="ECO:0000259" key="9">
    <source>
        <dbReference type="PROSITE" id="PS50850"/>
    </source>
</evidence>
<protein>
    <submittedName>
        <fullName evidence="10">MFS general substrate transporter</fullName>
    </submittedName>
</protein>
<feature type="transmembrane region" description="Helical" evidence="8">
    <location>
        <begin position="355"/>
        <end position="374"/>
    </location>
</feature>
<keyword evidence="4 8" id="KW-0812">Transmembrane</keyword>
<dbReference type="InterPro" id="IPR011701">
    <property type="entry name" value="MFS"/>
</dbReference>
<feature type="transmembrane region" description="Helical" evidence="8">
    <location>
        <begin position="420"/>
        <end position="439"/>
    </location>
</feature>
<evidence type="ECO:0000256" key="4">
    <source>
        <dbReference type="ARBA" id="ARBA00022692"/>
    </source>
</evidence>
<keyword evidence="6 8" id="KW-0472">Membrane</keyword>
<evidence type="ECO:0000256" key="5">
    <source>
        <dbReference type="ARBA" id="ARBA00022989"/>
    </source>
</evidence>
<feature type="transmembrane region" description="Helical" evidence="8">
    <location>
        <begin position="395"/>
        <end position="414"/>
    </location>
</feature>
<keyword evidence="2" id="KW-0813">Transport</keyword>
<dbReference type="Proteomes" id="UP000230002">
    <property type="component" value="Unassembled WGS sequence"/>
</dbReference>
<dbReference type="STRING" id="1077348.A0A2G8RQI8"/>
<evidence type="ECO:0000256" key="6">
    <source>
        <dbReference type="ARBA" id="ARBA00023136"/>
    </source>
</evidence>
<evidence type="ECO:0000256" key="2">
    <source>
        <dbReference type="ARBA" id="ARBA00022448"/>
    </source>
</evidence>
<dbReference type="AlphaFoldDB" id="A0A2G8RQI8"/>
<feature type="transmembrane region" description="Helical" evidence="8">
    <location>
        <begin position="208"/>
        <end position="229"/>
    </location>
</feature>
<feature type="transmembrane region" description="Helical" evidence="8">
    <location>
        <begin position="87"/>
        <end position="106"/>
    </location>
</feature>
<comment type="similarity">
    <text evidence="7">Belongs to the major facilitator superfamily. DHA1 family. Polyamines/proton antiporter (TC 2.A.1.2.16) subfamily.</text>
</comment>
<dbReference type="Gene3D" id="1.20.1250.20">
    <property type="entry name" value="MFS general substrate transporter like domains"/>
    <property type="match status" value="1"/>
</dbReference>
<dbReference type="EMBL" id="AYKW01000067">
    <property type="protein sequence ID" value="PIL23769.1"/>
    <property type="molecule type" value="Genomic_DNA"/>
</dbReference>
<name>A0A2G8RQI8_9APHY</name>
<comment type="subcellular location">
    <subcellularLocation>
        <location evidence="1">Cell membrane</location>
        <topology evidence="1">Multi-pass membrane protein</topology>
    </subcellularLocation>
</comment>
<feature type="transmembrane region" description="Helical" evidence="8">
    <location>
        <begin position="118"/>
        <end position="141"/>
    </location>
</feature>
<dbReference type="GO" id="GO:0005886">
    <property type="term" value="C:plasma membrane"/>
    <property type="evidence" value="ECO:0007669"/>
    <property type="project" value="UniProtKB-SubCell"/>
</dbReference>
<feature type="transmembrane region" description="Helical" evidence="8">
    <location>
        <begin position="178"/>
        <end position="196"/>
    </location>
</feature>
<evidence type="ECO:0000256" key="8">
    <source>
        <dbReference type="SAM" id="Phobius"/>
    </source>
</evidence>
<dbReference type="InterPro" id="IPR036259">
    <property type="entry name" value="MFS_trans_sf"/>
</dbReference>
<feature type="transmembrane region" description="Helical" evidence="8">
    <location>
        <begin position="451"/>
        <end position="476"/>
    </location>
</feature>
<feature type="transmembrane region" description="Helical" evidence="8">
    <location>
        <begin position="148"/>
        <end position="166"/>
    </location>
</feature>
<dbReference type="PANTHER" id="PTHR23502:SF186">
    <property type="entry name" value="MAJOR FACILITATOR SUPERFAMILY (MFS) PROFILE DOMAIN-CONTAINING PROTEIN"/>
    <property type="match status" value="1"/>
</dbReference>
<proteinExistence type="inferred from homology"/>
<dbReference type="GO" id="GO:0022857">
    <property type="term" value="F:transmembrane transporter activity"/>
    <property type="evidence" value="ECO:0007669"/>
    <property type="project" value="InterPro"/>
</dbReference>
<evidence type="ECO:0000256" key="3">
    <source>
        <dbReference type="ARBA" id="ARBA00022475"/>
    </source>
</evidence>
<dbReference type="FunFam" id="1.20.1250.20:FF:000011">
    <property type="entry name" value="MFS multidrug transporter, putative"/>
    <property type="match status" value="1"/>
</dbReference>
<evidence type="ECO:0000313" key="10">
    <source>
        <dbReference type="EMBL" id="PIL23769.1"/>
    </source>
</evidence>
<evidence type="ECO:0000313" key="11">
    <source>
        <dbReference type="Proteomes" id="UP000230002"/>
    </source>
</evidence>
<accession>A0A2G8RQI8</accession>
<dbReference type="OrthoDB" id="9986881at2759"/>
<keyword evidence="3" id="KW-1003">Cell membrane</keyword>
<dbReference type="InterPro" id="IPR020846">
    <property type="entry name" value="MFS_dom"/>
</dbReference>
<feature type="transmembrane region" description="Helical" evidence="8">
    <location>
        <begin position="241"/>
        <end position="267"/>
    </location>
</feature>